<evidence type="ECO:0000256" key="2">
    <source>
        <dbReference type="ARBA" id="ARBA00022695"/>
    </source>
</evidence>
<keyword evidence="1" id="KW-0808">Transferase</keyword>
<dbReference type="Pfam" id="PF17917">
    <property type="entry name" value="RT_RNaseH"/>
    <property type="match status" value="1"/>
</dbReference>
<dbReference type="InterPro" id="IPR043502">
    <property type="entry name" value="DNA/RNA_pol_sf"/>
</dbReference>
<keyword evidence="2" id="KW-0548">Nucleotidyltransferase</keyword>
<dbReference type="CDD" id="cd09274">
    <property type="entry name" value="RNase_HI_RT_Ty3"/>
    <property type="match status" value="1"/>
</dbReference>
<evidence type="ECO:0000256" key="7">
    <source>
        <dbReference type="SAM" id="MobiDB-lite"/>
    </source>
</evidence>
<feature type="non-terminal residue" evidence="9">
    <location>
        <position position="113"/>
    </location>
</feature>
<sequence length="113" mass="13435">RRLTDAEKKYSTTEKECIAAIYGTQHFRQYLWGRKFTIVVDHHALCWLERNKDLSGRLGRWALKLMELDYTIRHKQGRLHVVPDCLSRNHSSEEEQRDEPEINEIPMLSLEAK</sequence>
<dbReference type="AlphaFoldDB" id="A0A1B6LYG6"/>
<gene>
    <name evidence="9" type="ORF">g.53066</name>
</gene>
<keyword evidence="4" id="KW-0255">Endonuclease</keyword>
<dbReference type="GO" id="GO:0003964">
    <property type="term" value="F:RNA-directed DNA polymerase activity"/>
    <property type="evidence" value="ECO:0007669"/>
    <property type="project" value="UniProtKB-KW"/>
</dbReference>
<dbReference type="EMBL" id="GEBQ01011282">
    <property type="protein sequence ID" value="JAT28695.1"/>
    <property type="molecule type" value="Transcribed_RNA"/>
</dbReference>
<evidence type="ECO:0000256" key="4">
    <source>
        <dbReference type="ARBA" id="ARBA00022759"/>
    </source>
</evidence>
<dbReference type="PANTHER" id="PTHR37984">
    <property type="entry name" value="PROTEIN CBG26694"/>
    <property type="match status" value="1"/>
</dbReference>
<dbReference type="GO" id="GO:0004519">
    <property type="term" value="F:endonuclease activity"/>
    <property type="evidence" value="ECO:0007669"/>
    <property type="project" value="UniProtKB-KW"/>
</dbReference>
<evidence type="ECO:0000256" key="1">
    <source>
        <dbReference type="ARBA" id="ARBA00022679"/>
    </source>
</evidence>
<dbReference type="InterPro" id="IPR041373">
    <property type="entry name" value="RT_RNaseH"/>
</dbReference>
<evidence type="ECO:0000256" key="3">
    <source>
        <dbReference type="ARBA" id="ARBA00022722"/>
    </source>
</evidence>
<accession>A0A1B6LYG6</accession>
<keyword evidence="6" id="KW-0695">RNA-directed DNA polymerase</keyword>
<feature type="non-terminal residue" evidence="9">
    <location>
        <position position="1"/>
    </location>
</feature>
<evidence type="ECO:0000256" key="6">
    <source>
        <dbReference type="ARBA" id="ARBA00022918"/>
    </source>
</evidence>
<feature type="domain" description="Reverse transcriptase RNase H-like" evidence="8">
    <location>
        <begin position="1"/>
        <end position="67"/>
    </location>
</feature>
<evidence type="ECO:0000259" key="8">
    <source>
        <dbReference type="Pfam" id="PF17917"/>
    </source>
</evidence>
<dbReference type="SUPFAM" id="SSF56672">
    <property type="entry name" value="DNA/RNA polymerases"/>
    <property type="match status" value="1"/>
</dbReference>
<dbReference type="PANTHER" id="PTHR37984:SF15">
    <property type="entry name" value="INTEGRASE CATALYTIC DOMAIN-CONTAINING PROTEIN"/>
    <property type="match status" value="1"/>
</dbReference>
<proteinExistence type="predicted"/>
<name>A0A1B6LYG6_9HEMI</name>
<keyword evidence="5" id="KW-0378">Hydrolase</keyword>
<dbReference type="InterPro" id="IPR050951">
    <property type="entry name" value="Retrovirus_Pol_polyprotein"/>
</dbReference>
<dbReference type="GO" id="GO:0016787">
    <property type="term" value="F:hydrolase activity"/>
    <property type="evidence" value="ECO:0007669"/>
    <property type="project" value="UniProtKB-KW"/>
</dbReference>
<protein>
    <recommendedName>
        <fullName evidence="8">Reverse transcriptase RNase H-like domain-containing protein</fullName>
    </recommendedName>
</protein>
<feature type="region of interest" description="Disordered" evidence="7">
    <location>
        <begin position="89"/>
        <end position="113"/>
    </location>
</feature>
<reference evidence="9" key="1">
    <citation type="submission" date="2015-11" db="EMBL/GenBank/DDBJ databases">
        <title>De novo transcriptome assembly of four potential Pierce s Disease insect vectors from Arizona vineyards.</title>
        <authorList>
            <person name="Tassone E.E."/>
        </authorList>
    </citation>
    <scope>NUCLEOTIDE SEQUENCE</scope>
</reference>
<evidence type="ECO:0000256" key="5">
    <source>
        <dbReference type="ARBA" id="ARBA00022801"/>
    </source>
</evidence>
<keyword evidence="3" id="KW-0540">Nuclease</keyword>
<organism evidence="9">
    <name type="scientific">Graphocephala atropunctata</name>
    <dbReference type="NCBI Taxonomy" id="36148"/>
    <lineage>
        <taxon>Eukaryota</taxon>
        <taxon>Metazoa</taxon>
        <taxon>Ecdysozoa</taxon>
        <taxon>Arthropoda</taxon>
        <taxon>Hexapoda</taxon>
        <taxon>Insecta</taxon>
        <taxon>Pterygota</taxon>
        <taxon>Neoptera</taxon>
        <taxon>Paraneoptera</taxon>
        <taxon>Hemiptera</taxon>
        <taxon>Auchenorrhyncha</taxon>
        <taxon>Membracoidea</taxon>
        <taxon>Cicadellidae</taxon>
        <taxon>Cicadellinae</taxon>
        <taxon>Cicadellini</taxon>
        <taxon>Graphocephala</taxon>
    </lineage>
</organism>
<evidence type="ECO:0000313" key="9">
    <source>
        <dbReference type="EMBL" id="JAT28695.1"/>
    </source>
</evidence>